<reference evidence="3" key="1">
    <citation type="submission" date="2025-08" db="UniProtKB">
        <authorList>
            <consortium name="RefSeq"/>
        </authorList>
    </citation>
    <scope>IDENTIFICATION</scope>
</reference>
<dbReference type="RefSeq" id="XP_019054295.1">
    <property type="nucleotide sequence ID" value="XM_019198750.1"/>
</dbReference>
<feature type="region of interest" description="Disordered" evidence="1">
    <location>
        <begin position="23"/>
        <end position="58"/>
    </location>
</feature>
<name>A0A1U8Q890_NELNU</name>
<dbReference type="AlphaFoldDB" id="A0A1U8Q890"/>
<keyword evidence="2" id="KW-1185">Reference proteome</keyword>
<dbReference type="Proteomes" id="UP000189703">
    <property type="component" value="Unplaced"/>
</dbReference>
<protein>
    <submittedName>
        <fullName evidence="3">Uncharacterized protein LOC104603295</fullName>
    </submittedName>
</protein>
<proteinExistence type="predicted"/>
<evidence type="ECO:0000256" key="1">
    <source>
        <dbReference type="SAM" id="MobiDB-lite"/>
    </source>
</evidence>
<dbReference type="KEGG" id="nnu:104603295"/>
<evidence type="ECO:0000313" key="2">
    <source>
        <dbReference type="Proteomes" id="UP000189703"/>
    </source>
</evidence>
<sequence length="192" mass="20086">MPSSVAGLMEADKLKGDQLFKHMKGRKKRAAKIARIESPPAPNPEPKLPPALTSEPKLLGAPPIIDLEESIPPREPATRAAAEPEVATGAADVAAVVSAELIRTAETAVSSSGSPDGGQSILVPQCGLRKSKGTIYSEEISVWAEMLNPTQLGARAATHTMVANCVVHALALQSERNLKQGLTAEESSRAAL</sequence>
<accession>A0A1U8Q890</accession>
<dbReference type="GeneID" id="104603295"/>
<feature type="compositionally biased region" description="Basic residues" evidence="1">
    <location>
        <begin position="23"/>
        <end position="32"/>
    </location>
</feature>
<organism evidence="2 3">
    <name type="scientific">Nelumbo nucifera</name>
    <name type="common">Sacred lotus</name>
    <dbReference type="NCBI Taxonomy" id="4432"/>
    <lineage>
        <taxon>Eukaryota</taxon>
        <taxon>Viridiplantae</taxon>
        <taxon>Streptophyta</taxon>
        <taxon>Embryophyta</taxon>
        <taxon>Tracheophyta</taxon>
        <taxon>Spermatophyta</taxon>
        <taxon>Magnoliopsida</taxon>
        <taxon>Proteales</taxon>
        <taxon>Nelumbonaceae</taxon>
        <taxon>Nelumbo</taxon>
    </lineage>
</organism>
<dbReference type="InParanoid" id="A0A1U8Q890"/>
<evidence type="ECO:0000313" key="3">
    <source>
        <dbReference type="RefSeq" id="XP_019054295.1"/>
    </source>
</evidence>
<feature type="compositionally biased region" description="Pro residues" evidence="1">
    <location>
        <begin position="39"/>
        <end position="49"/>
    </location>
</feature>
<gene>
    <name evidence="3" type="primary">LOC104603295</name>
</gene>